<evidence type="ECO:0000256" key="1">
    <source>
        <dbReference type="SAM" id="SignalP"/>
    </source>
</evidence>
<evidence type="ECO:0000313" key="3">
    <source>
        <dbReference type="Proteomes" id="UP001497045"/>
    </source>
</evidence>
<feature type="signal peptide" evidence="1">
    <location>
        <begin position="1"/>
        <end position="22"/>
    </location>
</feature>
<keyword evidence="3" id="KW-1185">Reference proteome</keyword>
<comment type="caution">
    <text evidence="2">The sequence shown here is derived from an EMBL/GenBank/DDBJ whole genome shotgun (WGS) entry which is preliminary data.</text>
</comment>
<evidence type="ECO:0000313" key="2">
    <source>
        <dbReference type="EMBL" id="MEL1250312.1"/>
    </source>
</evidence>
<keyword evidence="1" id="KW-0732">Signal</keyword>
<accession>A0ABU9IF07</accession>
<proteinExistence type="predicted"/>
<dbReference type="RefSeq" id="WP_341672833.1">
    <property type="nucleotide sequence ID" value="NZ_JBBYHV010000001.1"/>
</dbReference>
<organism evidence="2 3">
    <name type="scientific">Aurantiacibacter gilvus</name>
    <dbReference type="NCBI Taxonomy" id="3139141"/>
    <lineage>
        <taxon>Bacteria</taxon>
        <taxon>Pseudomonadati</taxon>
        <taxon>Pseudomonadota</taxon>
        <taxon>Alphaproteobacteria</taxon>
        <taxon>Sphingomonadales</taxon>
        <taxon>Erythrobacteraceae</taxon>
        <taxon>Aurantiacibacter</taxon>
    </lineage>
</organism>
<sequence length="294" mass="31508">MRSIATVSAVLCLLSAAVPAVAGAQAPALLPALQVGAGSGQVLQDFIMDSQRLGVRIDTTTVTPADDERVDREVQAYRDLADRVMGDGYDALPDAQKQAMLMGLRMHYQGAVQSVPQLIEQARSLVTGVGRGDAAYNFLLAYDVYLYAATHLFPQDGSFAVARSQVQAAMAELGGSRAGALAAEDAAELAAARNVRMPSAITTDPAAIAMFRQAWTTSGIDWQIMRINVTSGWRDKIENGRVVGQRRDAAIAARDPSNPDYCNLYDFTLVRDRSGSVRRDSHSTTRIACENVAG</sequence>
<dbReference type="Proteomes" id="UP001497045">
    <property type="component" value="Unassembled WGS sequence"/>
</dbReference>
<name>A0ABU9IF07_9SPHN</name>
<dbReference type="EMBL" id="JBBYHV010000001">
    <property type="protein sequence ID" value="MEL1250312.1"/>
    <property type="molecule type" value="Genomic_DNA"/>
</dbReference>
<gene>
    <name evidence="2" type="ORF">AAEO60_06475</name>
</gene>
<reference evidence="2 3" key="1">
    <citation type="submission" date="2024-04" db="EMBL/GenBank/DDBJ databases">
        <title>Aurantiacibacter sp. DGU6 16S ribosomal RNA gene Genome sequencing and assembly.</title>
        <authorList>
            <person name="Park S."/>
        </authorList>
    </citation>
    <scope>NUCLEOTIDE SEQUENCE [LARGE SCALE GENOMIC DNA]</scope>
    <source>
        <strain evidence="2 3">DGU6</strain>
    </source>
</reference>
<protein>
    <submittedName>
        <fullName evidence="2">Uncharacterized protein</fullName>
    </submittedName>
</protein>
<feature type="chain" id="PRO_5046906885" evidence="1">
    <location>
        <begin position="23"/>
        <end position="294"/>
    </location>
</feature>